<reference evidence="1 2" key="1">
    <citation type="submission" date="2014-11" db="EMBL/GenBank/DDBJ databases">
        <authorList>
            <person name="Zhu J."/>
            <person name="Qi W."/>
            <person name="Song R."/>
        </authorList>
    </citation>
    <scope>NUCLEOTIDE SEQUENCE [LARGE SCALE GENOMIC DNA]</scope>
</reference>
<organism evidence="1 2">
    <name type="scientific">Vitrella brassicaformis (strain CCMP3155)</name>
    <dbReference type="NCBI Taxonomy" id="1169540"/>
    <lineage>
        <taxon>Eukaryota</taxon>
        <taxon>Sar</taxon>
        <taxon>Alveolata</taxon>
        <taxon>Colpodellida</taxon>
        <taxon>Vitrellaceae</taxon>
        <taxon>Vitrella</taxon>
    </lineage>
</organism>
<name>A0A0G4FJ53_VITBC</name>
<proteinExistence type="predicted"/>
<dbReference type="AlphaFoldDB" id="A0A0G4FJ53"/>
<keyword evidence="2" id="KW-1185">Reference proteome</keyword>
<protein>
    <submittedName>
        <fullName evidence="1">Uncharacterized protein</fullName>
    </submittedName>
</protein>
<dbReference type="EMBL" id="CDMY01000447">
    <property type="protein sequence ID" value="CEM13806.1"/>
    <property type="molecule type" value="Genomic_DNA"/>
</dbReference>
<evidence type="ECO:0000313" key="1">
    <source>
        <dbReference type="EMBL" id="CEM13806.1"/>
    </source>
</evidence>
<dbReference type="Proteomes" id="UP000041254">
    <property type="component" value="Unassembled WGS sequence"/>
</dbReference>
<evidence type="ECO:0000313" key="2">
    <source>
        <dbReference type="Proteomes" id="UP000041254"/>
    </source>
</evidence>
<sequence length="472" mass="51641">MCHSARASISVSEGNVAGLIVLLEGTAAALRSLEITSARHRVTSTGVSTTRRRQIFPRLERVRIDGDTNVWLAMAEERRWVLPVLQLFEFASIVPPSDASPAKWVSETRNLRHFIQDGLVVDELIGSLKQVPNLVVLESLGELYLFACTAADLNGLKTLLRASRVRLKKLRVHFQGEWVEALSSMQNVRELHALVMDSCAAGFALEVTHFSSDFFLYPLTSTPADQALNAFIRRSAAAAKSVAIEQDFDASIEEQEDDFESLGRAFRGFRFASADEVTVECDQQNDGVFPPCVTRPDAPPSFPTATSMKVFRLVDPDNADIVSRFFASAPRVERVLFDRSNCALVQRCLVALPVSRLEKVTIDHLRLGMCGNQQLGLFDDPRMPSISEISISMHDAQALPSPLHAYVGEVAHVRGAQKVSLSWSGRGGGAGAGGRPTADGFREAFVGFDVKGYLSREGGNGVWSGSAVLERH</sequence>
<dbReference type="InParanoid" id="A0A0G4FJ53"/>
<dbReference type="VEuPathDB" id="CryptoDB:Vbra_15604"/>
<gene>
    <name evidence="1" type="ORF">Vbra_15604</name>
</gene>
<accession>A0A0G4FJ53</accession>